<feature type="transmembrane region" description="Helical" evidence="1">
    <location>
        <begin position="231"/>
        <end position="253"/>
    </location>
</feature>
<dbReference type="PANTHER" id="PTHR11328">
    <property type="entry name" value="MAJOR FACILITATOR SUPERFAMILY DOMAIN-CONTAINING PROTEIN"/>
    <property type="match status" value="1"/>
</dbReference>
<feature type="transmembrane region" description="Helical" evidence="1">
    <location>
        <begin position="296"/>
        <end position="315"/>
    </location>
</feature>
<keyword evidence="2" id="KW-0762">Sugar transport</keyword>
<dbReference type="RefSeq" id="WP_052482949.1">
    <property type="nucleotide sequence ID" value="NZ_CP010086.2"/>
</dbReference>
<dbReference type="PANTHER" id="PTHR11328:SF24">
    <property type="entry name" value="MAJOR FACILITATOR SUPERFAMILY (MFS) PROFILE DOMAIN-CONTAINING PROTEIN"/>
    <property type="match status" value="1"/>
</dbReference>
<feature type="transmembrane region" description="Helical" evidence="1">
    <location>
        <begin position="40"/>
        <end position="61"/>
    </location>
</feature>
<dbReference type="EMBL" id="CP010086">
    <property type="protein sequence ID" value="AJH00782.1"/>
    <property type="molecule type" value="Genomic_DNA"/>
</dbReference>
<dbReference type="SUPFAM" id="SSF103473">
    <property type="entry name" value="MFS general substrate transporter"/>
    <property type="match status" value="1"/>
</dbReference>
<evidence type="ECO:0000313" key="3">
    <source>
        <dbReference type="Proteomes" id="UP000031866"/>
    </source>
</evidence>
<evidence type="ECO:0000256" key="1">
    <source>
        <dbReference type="SAM" id="Phobius"/>
    </source>
</evidence>
<feature type="transmembrane region" description="Helical" evidence="1">
    <location>
        <begin position="81"/>
        <end position="98"/>
    </location>
</feature>
<dbReference type="InterPro" id="IPR036259">
    <property type="entry name" value="MFS_trans_sf"/>
</dbReference>
<dbReference type="GO" id="GO:0006814">
    <property type="term" value="P:sodium ion transport"/>
    <property type="evidence" value="ECO:0007669"/>
    <property type="project" value="InterPro"/>
</dbReference>
<keyword evidence="1" id="KW-0812">Transmembrane</keyword>
<dbReference type="GO" id="GO:0008643">
    <property type="term" value="P:carbohydrate transport"/>
    <property type="evidence" value="ECO:0007669"/>
    <property type="project" value="InterPro"/>
</dbReference>
<keyword evidence="2" id="KW-0813">Transport</keyword>
<feature type="transmembrane region" description="Helical" evidence="1">
    <location>
        <begin position="265"/>
        <end position="284"/>
    </location>
</feature>
<keyword evidence="1" id="KW-1133">Transmembrane helix</keyword>
<evidence type="ECO:0000313" key="2">
    <source>
        <dbReference type="EMBL" id="AJH00782.1"/>
    </source>
</evidence>
<dbReference type="OrthoDB" id="9764596at2"/>
<dbReference type="InterPro" id="IPR039672">
    <property type="entry name" value="MFS_2"/>
</dbReference>
<feature type="transmembrane region" description="Helical" evidence="1">
    <location>
        <begin position="150"/>
        <end position="172"/>
    </location>
</feature>
<accession>A0A0B5QR91</accession>
<dbReference type="Gene3D" id="1.20.1250.20">
    <property type="entry name" value="MFS general substrate transporter like domains"/>
    <property type="match status" value="2"/>
</dbReference>
<protein>
    <submittedName>
        <fullName evidence="2">Sugar transporter</fullName>
    </submittedName>
</protein>
<dbReference type="InterPro" id="IPR001927">
    <property type="entry name" value="Na/Gal_symport"/>
</dbReference>
<gene>
    <name evidence="2" type="ORF">LF65_04242</name>
</gene>
<dbReference type="GO" id="GO:0015293">
    <property type="term" value="F:symporter activity"/>
    <property type="evidence" value="ECO:0007669"/>
    <property type="project" value="InterPro"/>
</dbReference>
<dbReference type="Proteomes" id="UP000031866">
    <property type="component" value="Chromosome"/>
</dbReference>
<reference evidence="3" key="1">
    <citation type="submission" date="2014-12" db="EMBL/GenBank/DDBJ databases">
        <title>Genome sequence of Clostridium beijerinckii strain 59B.</title>
        <authorList>
            <person name="Little G.T."/>
            <person name="Minton N.P."/>
        </authorList>
    </citation>
    <scope>NUCLEOTIDE SEQUENCE [LARGE SCALE GENOMIC DNA]</scope>
    <source>
        <strain evidence="3">59B</strain>
    </source>
</reference>
<keyword evidence="1" id="KW-0472">Membrane</keyword>
<feature type="transmembrane region" description="Helical" evidence="1">
    <location>
        <begin position="409"/>
        <end position="431"/>
    </location>
</feature>
<proteinExistence type="predicted"/>
<feature type="transmembrane region" description="Helical" evidence="1">
    <location>
        <begin position="376"/>
        <end position="397"/>
    </location>
</feature>
<feature type="transmembrane region" description="Helical" evidence="1">
    <location>
        <begin position="178"/>
        <end position="202"/>
    </location>
</feature>
<organism evidence="2 3">
    <name type="scientific">Clostridium beijerinckii</name>
    <name type="common">Clostridium MP</name>
    <dbReference type="NCBI Taxonomy" id="1520"/>
    <lineage>
        <taxon>Bacteria</taxon>
        <taxon>Bacillati</taxon>
        <taxon>Bacillota</taxon>
        <taxon>Clostridia</taxon>
        <taxon>Eubacteriales</taxon>
        <taxon>Clostridiaceae</taxon>
        <taxon>Clostridium</taxon>
    </lineage>
</organism>
<feature type="transmembrane region" description="Helical" evidence="1">
    <location>
        <begin position="321"/>
        <end position="344"/>
    </location>
</feature>
<dbReference type="CDD" id="cd17332">
    <property type="entry name" value="MFS_MelB_like"/>
    <property type="match status" value="1"/>
</dbReference>
<dbReference type="NCBIfam" id="TIGR00792">
    <property type="entry name" value="gph"/>
    <property type="match status" value="1"/>
</dbReference>
<name>A0A0B5QR91_CLOBE</name>
<feature type="transmembrane region" description="Helical" evidence="1">
    <location>
        <begin position="110"/>
        <end position="130"/>
    </location>
</feature>
<dbReference type="Pfam" id="PF13347">
    <property type="entry name" value="MFS_2"/>
    <property type="match status" value="1"/>
</dbReference>
<dbReference type="GO" id="GO:0005886">
    <property type="term" value="C:plasma membrane"/>
    <property type="evidence" value="ECO:0007669"/>
    <property type="project" value="TreeGrafter"/>
</dbReference>
<dbReference type="KEGG" id="cbei:LF65_04242"/>
<sequence length="461" mass="50874">MKEFGLRDKIGYMFGDLGNDFFFSFVSAFLMLFYTDVMGIGGAIVGLIFLLARIWDAFMDVAWGRFIDSRPVGKNGKFKPWMIRMSFPLVIFGVLMFTKFPGMSNNFQLVYAFATYIIWGSLYSTVNIPYGSMASVITRDATERGSLSTFRTIGASLAGIVINVVVPIFIFVNNKADAGRFSIIAIGFAILAMCCYSLCYFLTTERIISQGEEKKIYWKVTIAGIKRNKPLIAFVITALIVLISGSFSTSMNAYLFKDYFHNAKALAIAGVILKTCPIVLAPFIAPMIRRFGKKEAVCVSMLVAAIADFALFLIPTRNTELYLAIYTISSLGLGVFGITIWAFVTDVIDYQEYLTDTREEGTIYAIYSFARKIGQALAGGISGIALGFIGYVGGVAAQTPQVEVGIKNFTTLIPAIANLVVFLILAFLYPLGKDKLAQLTKELEDRRLTKAENAAIIKNQK</sequence>
<dbReference type="STRING" id="1520.LF65_04242"/>
<dbReference type="AlphaFoldDB" id="A0A0B5QR91"/>